<accession>A0A7S0LLD4</accession>
<dbReference type="InterPro" id="IPR018971">
    <property type="entry name" value="DUF1997"/>
</dbReference>
<dbReference type="PANTHER" id="PTHR34133">
    <property type="entry name" value="OS07G0633000 PROTEIN"/>
    <property type="match status" value="1"/>
</dbReference>
<sequence>MPAHSTMRRVDSSILRRRCHPPLAKTTEFSFAKADDHVTFGCKQRSISVVRPEPRGSLHEFVTNNAEAIVLSSWRPGQVRREDDGSFSINVEEFEFLAIKVAVTLRARVWLDERTSTAHFESCGFVISGLETIARTDGFDISVRGSMRPSPPKSALCALTGNIEFTASGDVPRLVRNTPEAALRAATKIISTSLINAASERFDDKVPAAYRRWAAAIP</sequence>
<name>A0A7S0LLD4_9EUKA</name>
<proteinExistence type="predicted"/>
<dbReference type="PANTHER" id="PTHR34133:SF8">
    <property type="entry name" value="OS07G0633000 PROTEIN"/>
    <property type="match status" value="1"/>
</dbReference>
<evidence type="ECO:0000313" key="1">
    <source>
        <dbReference type="EMBL" id="CAD8613498.1"/>
    </source>
</evidence>
<protein>
    <submittedName>
        <fullName evidence="1">Uncharacterized protein</fullName>
    </submittedName>
</protein>
<organism evidence="1">
    <name type="scientific">Coccolithus braarudii</name>
    <dbReference type="NCBI Taxonomy" id="221442"/>
    <lineage>
        <taxon>Eukaryota</taxon>
        <taxon>Haptista</taxon>
        <taxon>Haptophyta</taxon>
        <taxon>Prymnesiophyceae</taxon>
        <taxon>Coccolithales</taxon>
        <taxon>Coccolithaceae</taxon>
        <taxon>Coccolithus</taxon>
    </lineage>
</organism>
<gene>
    <name evidence="1" type="ORF">CPEL01642_LOCUS16878</name>
</gene>
<dbReference type="Pfam" id="PF09366">
    <property type="entry name" value="DUF1997"/>
    <property type="match status" value="1"/>
</dbReference>
<dbReference type="AlphaFoldDB" id="A0A7S0LLD4"/>
<reference evidence="1" key="1">
    <citation type="submission" date="2021-01" db="EMBL/GenBank/DDBJ databases">
        <authorList>
            <person name="Corre E."/>
            <person name="Pelletier E."/>
            <person name="Niang G."/>
            <person name="Scheremetjew M."/>
            <person name="Finn R."/>
            <person name="Kale V."/>
            <person name="Holt S."/>
            <person name="Cochrane G."/>
            <person name="Meng A."/>
            <person name="Brown T."/>
            <person name="Cohen L."/>
        </authorList>
    </citation>
    <scope>NUCLEOTIDE SEQUENCE</scope>
    <source>
        <strain evidence="1">PLY182g</strain>
    </source>
</reference>
<dbReference type="EMBL" id="HBEY01035355">
    <property type="protein sequence ID" value="CAD8613498.1"/>
    <property type="molecule type" value="Transcribed_RNA"/>
</dbReference>